<dbReference type="GO" id="GO:0005052">
    <property type="term" value="F:peroxisome matrix targeting signal-1 binding"/>
    <property type="evidence" value="ECO:0007669"/>
    <property type="project" value="TreeGrafter"/>
</dbReference>
<dbReference type="SUPFAM" id="SSF48452">
    <property type="entry name" value="TPR-like"/>
    <property type="match status" value="1"/>
</dbReference>
<feature type="repeat" description="TPR" evidence="8">
    <location>
        <begin position="471"/>
        <end position="504"/>
    </location>
</feature>
<feature type="region of interest" description="Disordered" evidence="9">
    <location>
        <begin position="1"/>
        <end position="52"/>
    </location>
</feature>
<comment type="subcellular location">
    <subcellularLocation>
        <location evidence="2">Cytoplasm</location>
    </subcellularLocation>
    <subcellularLocation>
        <location evidence="1">Peroxisome</location>
    </subcellularLocation>
</comment>
<feature type="repeat" description="TPR" evidence="8">
    <location>
        <begin position="437"/>
        <end position="470"/>
    </location>
</feature>
<evidence type="ECO:0000256" key="4">
    <source>
        <dbReference type="ARBA" id="ARBA00022490"/>
    </source>
</evidence>
<keyword evidence="6 8" id="KW-0802">TPR repeat</keyword>
<gene>
    <name evidence="10" type="ORF">SAPINGB_P005640</name>
</gene>
<dbReference type="SMART" id="SM00028">
    <property type="entry name" value="TPR"/>
    <property type="match status" value="4"/>
</dbReference>
<evidence type="ECO:0000256" key="9">
    <source>
        <dbReference type="SAM" id="MobiDB-lite"/>
    </source>
</evidence>
<accession>A0A5E8C0P6</accession>
<dbReference type="GO" id="GO:0005829">
    <property type="term" value="C:cytosol"/>
    <property type="evidence" value="ECO:0007669"/>
    <property type="project" value="TreeGrafter"/>
</dbReference>
<dbReference type="OrthoDB" id="10006023at2759"/>
<dbReference type="InterPro" id="IPR019734">
    <property type="entry name" value="TPR_rpt"/>
</dbReference>
<dbReference type="GO" id="GO:0016560">
    <property type="term" value="P:protein import into peroxisome matrix, docking"/>
    <property type="evidence" value="ECO:0007669"/>
    <property type="project" value="TreeGrafter"/>
</dbReference>
<dbReference type="EMBL" id="CABVLU010000004">
    <property type="protein sequence ID" value="VVT57284.1"/>
    <property type="molecule type" value="Genomic_DNA"/>
</dbReference>
<dbReference type="GO" id="GO:0005778">
    <property type="term" value="C:peroxisomal membrane"/>
    <property type="evidence" value="ECO:0007669"/>
    <property type="project" value="TreeGrafter"/>
</dbReference>
<organism evidence="10 11">
    <name type="scientific">Magnusiomyces paraingens</name>
    <dbReference type="NCBI Taxonomy" id="2606893"/>
    <lineage>
        <taxon>Eukaryota</taxon>
        <taxon>Fungi</taxon>
        <taxon>Dikarya</taxon>
        <taxon>Ascomycota</taxon>
        <taxon>Saccharomycotina</taxon>
        <taxon>Dipodascomycetes</taxon>
        <taxon>Dipodascales</taxon>
        <taxon>Dipodascaceae</taxon>
        <taxon>Magnusiomyces</taxon>
    </lineage>
</organism>
<evidence type="ECO:0000313" key="11">
    <source>
        <dbReference type="Proteomes" id="UP000398389"/>
    </source>
</evidence>
<evidence type="ECO:0000256" key="2">
    <source>
        <dbReference type="ARBA" id="ARBA00004496"/>
    </source>
</evidence>
<dbReference type="PANTHER" id="PTHR10130:SF0">
    <property type="entry name" value="GH08708P"/>
    <property type="match status" value="1"/>
</dbReference>
<dbReference type="Gene3D" id="1.25.40.10">
    <property type="entry name" value="Tetratricopeptide repeat domain"/>
    <property type="match status" value="1"/>
</dbReference>
<dbReference type="GeneID" id="43584454"/>
<reference evidence="10 11" key="1">
    <citation type="submission" date="2019-09" db="EMBL/GenBank/DDBJ databases">
        <authorList>
            <person name="Brejova B."/>
        </authorList>
    </citation>
    <scope>NUCLEOTIDE SEQUENCE [LARGE SCALE GENOMIC DNA]</scope>
</reference>
<dbReference type="PROSITE" id="PS50005">
    <property type="entry name" value="TPR"/>
    <property type="match status" value="3"/>
</dbReference>
<keyword evidence="5" id="KW-0677">Repeat</keyword>
<dbReference type="RefSeq" id="XP_031856245.1">
    <property type="nucleotide sequence ID" value="XM_032000354.1"/>
</dbReference>
<keyword evidence="4" id="KW-0963">Cytoplasm</keyword>
<keyword evidence="7" id="KW-0576">Peroxisome</keyword>
<evidence type="ECO:0000256" key="6">
    <source>
        <dbReference type="ARBA" id="ARBA00022803"/>
    </source>
</evidence>
<protein>
    <submittedName>
        <fullName evidence="10">Uncharacterized protein</fullName>
    </submittedName>
</protein>
<feature type="compositionally biased region" description="Basic and acidic residues" evidence="9">
    <location>
        <begin position="23"/>
        <end position="35"/>
    </location>
</feature>
<dbReference type="PANTHER" id="PTHR10130">
    <property type="entry name" value="PEROXISOMAL TARGETING SIGNAL 1 RECEPTOR PEX5"/>
    <property type="match status" value="1"/>
</dbReference>
<dbReference type="AlphaFoldDB" id="A0A5E8C0P6"/>
<name>A0A5E8C0P6_9ASCO</name>
<proteinExistence type="inferred from homology"/>
<evidence type="ECO:0000256" key="8">
    <source>
        <dbReference type="PROSITE-ProRule" id="PRU00339"/>
    </source>
</evidence>
<dbReference type="Proteomes" id="UP000398389">
    <property type="component" value="Unassembled WGS sequence"/>
</dbReference>
<evidence type="ECO:0000256" key="5">
    <source>
        <dbReference type="ARBA" id="ARBA00022737"/>
    </source>
</evidence>
<evidence type="ECO:0000313" key="10">
    <source>
        <dbReference type="EMBL" id="VVT57284.1"/>
    </source>
</evidence>
<feature type="compositionally biased region" description="Polar residues" evidence="9">
    <location>
        <begin position="1"/>
        <end position="22"/>
    </location>
</feature>
<feature type="compositionally biased region" description="Polar residues" evidence="9">
    <location>
        <begin position="39"/>
        <end position="52"/>
    </location>
</feature>
<dbReference type="InterPro" id="IPR024111">
    <property type="entry name" value="PEX5/PEX5L"/>
</dbReference>
<comment type="similarity">
    <text evidence="3">Belongs to the peroxisomal targeting signal receptor family.</text>
</comment>
<dbReference type="Pfam" id="PF13432">
    <property type="entry name" value="TPR_16"/>
    <property type="match status" value="2"/>
</dbReference>
<dbReference type="InterPro" id="IPR011990">
    <property type="entry name" value="TPR-like_helical_dom_sf"/>
</dbReference>
<evidence type="ECO:0000256" key="3">
    <source>
        <dbReference type="ARBA" id="ARBA00005348"/>
    </source>
</evidence>
<feature type="repeat" description="TPR" evidence="8">
    <location>
        <begin position="327"/>
        <end position="360"/>
    </location>
</feature>
<sequence>MSFMNSGAECSSSRNPLSQFTKHASDDKSLQHERFGPSGQASASMRSSNQSIAAQDRQLMDSFMKSEANGPVMGHSSFQFDQMNHELMNIQHHQTSLGLAKKDGWAADFTAKGVSGPSITPDVLTSQHVSRSVMDNARWGAEFTAGGLNDSVTGPPITGFQGFNNAGLGYMPRHFAPSMISTSATVTPKSDRIVELDNKNWEEQFRQVEESVNNVEKKTAEVSHESLKQNSDTEAVVSDFDNIWENIRSQVLDANDDWNLDNSWDRDFDQFARNRSEFGEYEFESNNRYINDPDPFQIGVQLMESGGNISEAALAFEAAVQKNPEHAEAWGRLGACQAQNEKEDPAIRALERCVTLDPNNLTALMNLAVSYVNESYDNAAYSTLEKWISTKYPDVVDQARAQEPKLGIEDKYHLHARVTELFIRAAQISPDGANMDADVQDGLGVLFYGNEDYEKAIDCFNAAIAARPNDPLLWNRLGATLANFNKSEEAIEAYSRALQLRPSFARARYNLGVSCINIGCYHEAAQHLLTALSMDHTPEDQALANQSTNLYATLKRVFSAMDRKDLESKVGVGMDLNTFRSEFDF</sequence>
<keyword evidence="11" id="KW-1185">Reference proteome</keyword>
<evidence type="ECO:0000256" key="7">
    <source>
        <dbReference type="ARBA" id="ARBA00023140"/>
    </source>
</evidence>
<evidence type="ECO:0000256" key="1">
    <source>
        <dbReference type="ARBA" id="ARBA00004275"/>
    </source>
</evidence>